<evidence type="ECO:0000313" key="3">
    <source>
        <dbReference type="Proteomes" id="UP001219009"/>
    </source>
</evidence>
<dbReference type="Pfam" id="PF02498">
    <property type="entry name" value="Bro-N"/>
    <property type="match status" value="1"/>
</dbReference>
<evidence type="ECO:0000259" key="1">
    <source>
        <dbReference type="PROSITE" id="PS51750"/>
    </source>
</evidence>
<dbReference type="PROSITE" id="PS51750">
    <property type="entry name" value="BRO_N"/>
    <property type="match status" value="1"/>
</dbReference>
<dbReference type="EMBL" id="CP118083">
    <property type="protein sequence ID" value="WEB55766.1"/>
    <property type="molecule type" value="Genomic_DNA"/>
</dbReference>
<dbReference type="PANTHER" id="PTHR36180">
    <property type="entry name" value="DNA-BINDING PROTEIN-RELATED-RELATED"/>
    <property type="match status" value="1"/>
</dbReference>
<dbReference type="InterPro" id="IPR003497">
    <property type="entry name" value="BRO_N_domain"/>
</dbReference>
<sequence>MSSQIQPFDFRGIQVRVLTDEHGNPWFLGADVCTILSTATNHIREYLDADEITNIRSTDIAQNGGKAPVFVSESGLYSLVLRSRKPEAREFKRWVTHEVLPSIRRHGAYMTESTLEKAVTEPDFLIRLATQIKQERAEKEKA</sequence>
<feature type="domain" description="Bro-N" evidence="1">
    <location>
        <begin position="2"/>
        <end position="107"/>
    </location>
</feature>
<dbReference type="SMART" id="SM01040">
    <property type="entry name" value="Bro-N"/>
    <property type="match status" value="1"/>
</dbReference>
<protein>
    <submittedName>
        <fullName evidence="2">Bro-N domain-containing protein</fullName>
    </submittedName>
</protein>
<reference evidence="2" key="1">
    <citation type="submission" date="2023-02" db="EMBL/GenBank/DDBJ databases">
        <authorList>
            <person name="Whidbey C."/>
        </authorList>
    </citation>
    <scope>NUCLEOTIDE SEQUENCE</scope>
    <source>
        <strain evidence="2">VSI11</strain>
    </source>
</reference>
<name>A0AAX3NJV7_BIFBR</name>
<accession>A0AAX3NJV7</accession>
<dbReference type="AlphaFoldDB" id="A0AAX3NJV7"/>
<evidence type="ECO:0000313" key="2">
    <source>
        <dbReference type="EMBL" id="WEB55766.1"/>
    </source>
</evidence>
<dbReference type="Proteomes" id="UP001219009">
    <property type="component" value="Chromosome"/>
</dbReference>
<dbReference type="RefSeq" id="WP_274982770.1">
    <property type="nucleotide sequence ID" value="NZ_CP118083.1"/>
</dbReference>
<gene>
    <name evidence="2" type="ORF">PUW55_05300</name>
</gene>
<organism evidence="2 3">
    <name type="scientific">Bifidobacterium breve</name>
    <dbReference type="NCBI Taxonomy" id="1685"/>
    <lineage>
        <taxon>Bacteria</taxon>
        <taxon>Bacillati</taxon>
        <taxon>Actinomycetota</taxon>
        <taxon>Actinomycetes</taxon>
        <taxon>Bifidobacteriales</taxon>
        <taxon>Bifidobacteriaceae</taxon>
        <taxon>Bifidobacterium</taxon>
    </lineage>
</organism>
<dbReference type="PANTHER" id="PTHR36180:SF2">
    <property type="entry name" value="BRO FAMILY PROTEIN"/>
    <property type="match status" value="1"/>
</dbReference>
<proteinExistence type="predicted"/>